<dbReference type="AlphaFoldDB" id="A0A2P5YNM9"/>
<organism evidence="1 2">
    <name type="scientific">Gossypium barbadense</name>
    <name type="common">Sea Island cotton</name>
    <name type="synonym">Hibiscus barbadensis</name>
    <dbReference type="NCBI Taxonomy" id="3634"/>
    <lineage>
        <taxon>Eukaryota</taxon>
        <taxon>Viridiplantae</taxon>
        <taxon>Streptophyta</taxon>
        <taxon>Embryophyta</taxon>
        <taxon>Tracheophyta</taxon>
        <taxon>Spermatophyta</taxon>
        <taxon>Magnoliopsida</taxon>
        <taxon>eudicotyledons</taxon>
        <taxon>Gunneridae</taxon>
        <taxon>Pentapetalae</taxon>
        <taxon>rosids</taxon>
        <taxon>malvids</taxon>
        <taxon>Malvales</taxon>
        <taxon>Malvaceae</taxon>
        <taxon>Malvoideae</taxon>
        <taxon>Gossypium</taxon>
    </lineage>
</organism>
<dbReference type="EMBL" id="KZ662950">
    <property type="protein sequence ID" value="PPS17192.1"/>
    <property type="molecule type" value="Genomic_DNA"/>
</dbReference>
<evidence type="ECO:0000313" key="2">
    <source>
        <dbReference type="Proteomes" id="UP000239757"/>
    </source>
</evidence>
<sequence length="151" mass="16121">MWPGAIGGNWGRGSKFPSGYGQNCGDWRCELLAVNVPLRIQMFVPHSTRPPHAGPHSASGPNGRAFGFNVGRYSARSMGQHYGADALGHPYGGVVAVARGPIGAGQKFGPSGLVRPRPNDGSLRTIAPEVPWQTKQRARVFDVDSPLYDLS</sequence>
<accession>A0A2P5YNM9</accession>
<dbReference type="Proteomes" id="UP000239757">
    <property type="component" value="Unassembled WGS sequence"/>
</dbReference>
<gene>
    <name evidence="1" type="ORF">GOBAR_AA03382</name>
</gene>
<protein>
    <submittedName>
        <fullName evidence="1">Uncharacterized protein</fullName>
    </submittedName>
</protein>
<name>A0A2P5YNM9_GOSBA</name>
<proteinExistence type="predicted"/>
<dbReference type="OrthoDB" id="10616326at2759"/>
<evidence type="ECO:0000313" key="1">
    <source>
        <dbReference type="EMBL" id="PPS17192.1"/>
    </source>
</evidence>
<reference evidence="1 2" key="1">
    <citation type="submission" date="2015-01" db="EMBL/GenBank/DDBJ databases">
        <title>Genome of allotetraploid Gossypium barbadense reveals genomic plasticity and fiber elongation in cotton evolution.</title>
        <authorList>
            <person name="Chen X."/>
            <person name="Liu X."/>
            <person name="Zhao B."/>
            <person name="Zheng H."/>
            <person name="Hu Y."/>
            <person name="Lu G."/>
            <person name="Yang C."/>
            <person name="Chen J."/>
            <person name="Shan C."/>
            <person name="Zhang L."/>
            <person name="Zhou Y."/>
            <person name="Wang L."/>
            <person name="Guo W."/>
            <person name="Bai Y."/>
            <person name="Ruan J."/>
            <person name="Shangguan X."/>
            <person name="Mao Y."/>
            <person name="Jiang J."/>
            <person name="Zhu Y."/>
            <person name="Lei J."/>
            <person name="Kang H."/>
            <person name="Chen S."/>
            <person name="He X."/>
            <person name="Wang R."/>
            <person name="Wang Y."/>
            <person name="Chen J."/>
            <person name="Wang L."/>
            <person name="Yu S."/>
            <person name="Wang B."/>
            <person name="Wei J."/>
            <person name="Song S."/>
            <person name="Lu X."/>
            <person name="Gao Z."/>
            <person name="Gu W."/>
            <person name="Deng X."/>
            <person name="Ma D."/>
            <person name="Wang S."/>
            <person name="Liang W."/>
            <person name="Fang L."/>
            <person name="Cai C."/>
            <person name="Zhu X."/>
            <person name="Zhou B."/>
            <person name="Zhang Y."/>
            <person name="Chen Z."/>
            <person name="Xu S."/>
            <person name="Zhu R."/>
            <person name="Wang S."/>
            <person name="Zhang T."/>
            <person name="Zhao G."/>
        </authorList>
    </citation>
    <scope>NUCLEOTIDE SEQUENCE [LARGE SCALE GENOMIC DNA]</scope>
    <source>
        <strain evidence="2">cv. Xinhai21</strain>
        <tissue evidence="1">Leaf</tissue>
    </source>
</reference>